<evidence type="ECO:0000256" key="1">
    <source>
        <dbReference type="SAM" id="Phobius"/>
    </source>
</evidence>
<sequence length="165" mass="17795">MHVAWLATMYGVGFAVINWGNAGQVLACVAIAFMLMHYRDTYAKERAQGWTREALSPRMKWGIVGAHLLLSLLLQLTVLVTSVIPGLLSAREEAQSAGINAYVMGVYMTVYAESLNGKAKGGDCFANYPDMTAPRSIASCAVDVSNPARPILTVTTRSGEVITRP</sequence>
<reference evidence="2 3" key="1">
    <citation type="submission" date="2018-03" db="EMBL/GenBank/DDBJ databases">
        <title>Draft genome of Deinococcus sp. OD32.</title>
        <authorList>
            <person name="Wang X.-P."/>
            <person name="Du Z.-J."/>
        </authorList>
    </citation>
    <scope>NUCLEOTIDE SEQUENCE [LARGE SCALE GENOMIC DNA]</scope>
    <source>
        <strain evidence="2 3">OD32</strain>
    </source>
</reference>
<feature type="transmembrane region" description="Helical" evidence="1">
    <location>
        <begin position="12"/>
        <end position="36"/>
    </location>
</feature>
<keyword evidence="1" id="KW-1133">Transmembrane helix</keyword>
<keyword evidence="3" id="KW-1185">Reference proteome</keyword>
<organism evidence="2 3">
    <name type="scientific">Deinococcus arcticus</name>
    <dbReference type="NCBI Taxonomy" id="2136176"/>
    <lineage>
        <taxon>Bacteria</taxon>
        <taxon>Thermotogati</taxon>
        <taxon>Deinococcota</taxon>
        <taxon>Deinococci</taxon>
        <taxon>Deinococcales</taxon>
        <taxon>Deinococcaceae</taxon>
        <taxon>Deinococcus</taxon>
    </lineage>
</organism>
<keyword evidence="1" id="KW-0472">Membrane</keyword>
<dbReference type="AlphaFoldDB" id="A0A2T3WBI8"/>
<gene>
    <name evidence="2" type="ORF">C8263_04760</name>
</gene>
<protein>
    <submittedName>
        <fullName evidence="2">Uncharacterized protein</fullName>
    </submittedName>
</protein>
<dbReference type="Proteomes" id="UP000240317">
    <property type="component" value="Unassembled WGS sequence"/>
</dbReference>
<proteinExistence type="predicted"/>
<dbReference type="EMBL" id="PYSV01000003">
    <property type="protein sequence ID" value="PTA69103.1"/>
    <property type="molecule type" value="Genomic_DNA"/>
</dbReference>
<accession>A0A2T3WBI8</accession>
<comment type="caution">
    <text evidence="2">The sequence shown here is derived from an EMBL/GenBank/DDBJ whole genome shotgun (WGS) entry which is preliminary data.</text>
</comment>
<evidence type="ECO:0000313" key="2">
    <source>
        <dbReference type="EMBL" id="PTA69103.1"/>
    </source>
</evidence>
<keyword evidence="1" id="KW-0812">Transmembrane</keyword>
<evidence type="ECO:0000313" key="3">
    <source>
        <dbReference type="Proteomes" id="UP000240317"/>
    </source>
</evidence>
<name>A0A2T3WBI8_9DEIO</name>
<feature type="transmembrane region" description="Helical" evidence="1">
    <location>
        <begin position="61"/>
        <end position="88"/>
    </location>
</feature>